<dbReference type="Pfam" id="PF01558">
    <property type="entry name" value="POR"/>
    <property type="match status" value="1"/>
</dbReference>
<proteinExistence type="predicted"/>
<dbReference type="NCBIfam" id="NF005325">
    <property type="entry name" value="PRK06853.1-5"/>
    <property type="match status" value="1"/>
</dbReference>
<dbReference type="Gene3D" id="3.40.920.10">
    <property type="entry name" value="Pyruvate-ferredoxin oxidoreductase, PFOR, domain III"/>
    <property type="match status" value="1"/>
</dbReference>
<dbReference type="InterPro" id="IPR019752">
    <property type="entry name" value="Pyrv/ketoisovalerate_OxRed_cat"/>
</dbReference>
<dbReference type="PANTHER" id="PTHR43854:SF1">
    <property type="entry name" value="INDOLEPYRUVATE OXIDOREDUCTASE SUBUNIT IORB"/>
    <property type="match status" value="1"/>
</dbReference>
<feature type="domain" description="Pyruvate/ketoisovalerate oxidoreductase catalytic" evidence="2">
    <location>
        <begin position="11"/>
        <end position="188"/>
    </location>
</feature>
<dbReference type="EC" id="1.2.7.8" evidence="3"/>
<keyword evidence="3" id="KW-0670">Pyruvate</keyword>
<dbReference type="InterPro" id="IPR052198">
    <property type="entry name" value="IorB_Oxidoreductase"/>
</dbReference>
<name>A0A3B0VQB0_9ZZZZ</name>
<evidence type="ECO:0000256" key="1">
    <source>
        <dbReference type="ARBA" id="ARBA00023002"/>
    </source>
</evidence>
<dbReference type="AlphaFoldDB" id="A0A3B0VQB0"/>
<evidence type="ECO:0000313" key="3">
    <source>
        <dbReference type="EMBL" id="VAW42373.1"/>
    </source>
</evidence>
<dbReference type="NCBIfam" id="NF005322">
    <property type="entry name" value="PRK06853.1-2"/>
    <property type="match status" value="1"/>
</dbReference>
<dbReference type="InterPro" id="IPR002869">
    <property type="entry name" value="Pyrv_flavodox_OxRed_cen"/>
</dbReference>
<dbReference type="GO" id="GO:0043805">
    <property type="term" value="F:indolepyruvate ferredoxin oxidoreductase activity"/>
    <property type="evidence" value="ECO:0007669"/>
    <property type="project" value="UniProtKB-EC"/>
</dbReference>
<protein>
    <submittedName>
        <fullName evidence="3">Indolepyruvate oxidoreductase subunit IorB</fullName>
        <ecNumber evidence="3">1.2.7.8</ecNumber>
    </submittedName>
</protein>
<gene>
    <name evidence="3" type="ORF">MNBD_DELTA03-1004</name>
</gene>
<organism evidence="3">
    <name type="scientific">hydrothermal vent metagenome</name>
    <dbReference type="NCBI Taxonomy" id="652676"/>
    <lineage>
        <taxon>unclassified sequences</taxon>
        <taxon>metagenomes</taxon>
        <taxon>ecological metagenomes</taxon>
    </lineage>
</organism>
<keyword evidence="1 3" id="KW-0560">Oxidoreductase</keyword>
<evidence type="ECO:0000259" key="2">
    <source>
        <dbReference type="Pfam" id="PF01558"/>
    </source>
</evidence>
<dbReference type="PANTHER" id="PTHR43854">
    <property type="entry name" value="INDOLEPYRUVATE OXIDOREDUCTASE SUBUNIT IORB"/>
    <property type="match status" value="1"/>
</dbReference>
<dbReference type="EMBL" id="UOEX01000437">
    <property type="protein sequence ID" value="VAW42373.1"/>
    <property type="molecule type" value="Genomic_DNA"/>
</dbReference>
<accession>A0A3B0VQB0</accession>
<sequence>MKGGIIFCGVGGQGILLASEITAFALMAAGFTVKKSEVHGMAQRGGSVVAHLRYGQEVYAPLIGQGAADFILSLEKMETARYLNFMHEQTQIVASTHQIAPPAVAMGQAAYPVDVLEQIRDKGLALLSIDSFAIARELGEVRAANVVLVGALSTFLPVEEETFIEVMKSKLPARILDLNLRAFAAGRQEAA</sequence>
<dbReference type="SUPFAM" id="SSF53323">
    <property type="entry name" value="Pyruvate-ferredoxin oxidoreductase, PFOR, domain III"/>
    <property type="match status" value="1"/>
</dbReference>
<reference evidence="3" key="1">
    <citation type="submission" date="2018-06" db="EMBL/GenBank/DDBJ databases">
        <authorList>
            <person name="Zhirakovskaya E."/>
        </authorList>
    </citation>
    <scope>NUCLEOTIDE SEQUENCE</scope>
</reference>